<feature type="domain" description="Uroporphyrinogen decarboxylase (URO-D)" evidence="11">
    <location>
        <begin position="135"/>
        <end position="151"/>
    </location>
</feature>
<protein>
    <recommendedName>
        <fullName evidence="3 7">Uroporphyrinogen decarboxylase</fullName>
        <shortName evidence="7">UPD</shortName>
        <shortName evidence="7">URO-D</shortName>
        <ecNumber evidence="3 7">4.1.1.37</ecNumber>
    </recommendedName>
</protein>
<dbReference type="OrthoDB" id="9806656at2"/>
<evidence type="ECO:0000256" key="7">
    <source>
        <dbReference type="HAMAP-Rule" id="MF_00218"/>
    </source>
</evidence>
<comment type="caution">
    <text evidence="13">The sequence shown here is derived from an EMBL/GenBank/DDBJ whole genome shotgun (WGS) entry which is preliminary data.</text>
</comment>
<dbReference type="CDD" id="cd00717">
    <property type="entry name" value="URO-D"/>
    <property type="match status" value="1"/>
</dbReference>
<sequence>MPGLLLDTLRGNRGPNVPLWLMRQAGRYLPEYRELRAEKGGFLDLVYDSPSACEVTIQPLRRFGFDGAILFSDILIVPHALGQNLQFLAGEGPHLSPPLADAELSDLELAKHRFDPVYETVRQVRAKLDDSTTMLGFAGSPWTVATYMIAGEGSRDQHAARSMAYTNTAKLQGIVDAITDASIEYLIGQIDAGAEAVQLFDSWAGSLAPDQFVQWVIKPNAKIVSALKAARPDTPIIGFPKGAGAKLPDYVAGTGVDAIALDETVDPGWADSVLPEDMPVQGNLDPLLILAGGDAMVERAEYILRSLAGRPHVFNLGHGIDRHTPIEHVERLVATVRNWQG</sequence>
<evidence type="ECO:0000256" key="8">
    <source>
        <dbReference type="RuleBase" id="RU000554"/>
    </source>
</evidence>
<evidence type="ECO:0000256" key="6">
    <source>
        <dbReference type="ARBA" id="ARBA00023244"/>
    </source>
</evidence>
<dbReference type="Proteomes" id="UP000446786">
    <property type="component" value="Unassembled WGS sequence"/>
</dbReference>
<evidence type="ECO:0000313" key="12">
    <source>
        <dbReference type="EMBL" id="MXP30948.1"/>
    </source>
</evidence>
<dbReference type="InterPro" id="IPR038071">
    <property type="entry name" value="UROD/MetE-like_sf"/>
</dbReference>
<keyword evidence="5 7" id="KW-0456">Lyase</keyword>
<organism evidence="13 14">
    <name type="scientific">Parerythrobacter jejuensis</name>
    <dbReference type="NCBI Taxonomy" id="795812"/>
    <lineage>
        <taxon>Bacteria</taxon>
        <taxon>Pseudomonadati</taxon>
        <taxon>Pseudomonadota</taxon>
        <taxon>Alphaproteobacteria</taxon>
        <taxon>Sphingomonadales</taxon>
        <taxon>Erythrobacteraceae</taxon>
        <taxon>Parerythrobacter</taxon>
    </lineage>
</organism>
<evidence type="ECO:0000256" key="2">
    <source>
        <dbReference type="ARBA" id="ARBA00009935"/>
    </source>
</evidence>
<comment type="similarity">
    <text evidence="2 7 9">Belongs to the uroporphyrinogen decarboxylase family.</text>
</comment>
<dbReference type="GO" id="GO:0004853">
    <property type="term" value="F:uroporphyrinogen decarboxylase activity"/>
    <property type="evidence" value="ECO:0007669"/>
    <property type="project" value="UniProtKB-UniRule"/>
</dbReference>
<dbReference type="EMBL" id="WTYE01000001">
    <property type="protein sequence ID" value="MXP30948.1"/>
    <property type="molecule type" value="Genomic_DNA"/>
</dbReference>
<evidence type="ECO:0000256" key="9">
    <source>
        <dbReference type="RuleBase" id="RU004169"/>
    </source>
</evidence>
<feature type="binding site" evidence="7">
    <location>
        <position position="147"/>
    </location>
    <ligand>
        <name>substrate</name>
    </ligand>
</feature>
<dbReference type="InterPro" id="IPR000257">
    <property type="entry name" value="Uroporphyrinogen_deCOase"/>
</dbReference>
<dbReference type="Pfam" id="PF01208">
    <property type="entry name" value="URO-D"/>
    <property type="match status" value="1"/>
</dbReference>
<evidence type="ECO:0000313" key="14">
    <source>
        <dbReference type="Proteomes" id="UP000446786"/>
    </source>
</evidence>
<keyword evidence="4 7" id="KW-0210">Decarboxylase</keyword>
<dbReference type="NCBIfam" id="TIGR01464">
    <property type="entry name" value="hemE"/>
    <property type="match status" value="1"/>
</dbReference>
<evidence type="ECO:0000259" key="10">
    <source>
        <dbReference type="PROSITE" id="PS00906"/>
    </source>
</evidence>
<evidence type="ECO:0000256" key="3">
    <source>
        <dbReference type="ARBA" id="ARBA00012288"/>
    </source>
</evidence>
<dbReference type="GO" id="GO:0005829">
    <property type="term" value="C:cytosol"/>
    <property type="evidence" value="ECO:0007669"/>
    <property type="project" value="TreeGrafter"/>
</dbReference>
<dbReference type="PANTHER" id="PTHR21091">
    <property type="entry name" value="METHYLTETRAHYDROFOLATE:HOMOCYSTEINE METHYLTRANSFERASE RELATED"/>
    <property type="match status" value="1"/>
</dbReference>
<gene>
    <name evidence="7" type="primary">hemE</name>
    <name evidence="12" type="ORF">GRI94_03820</name>
    <name evidence="13" type="ORF">GRI94_17910</name>
</gene>
<feature type="binding site" evidence="7">
    <location>
        <position position="73"/>
    </location>
    <ligand>
        <name>substrate</name>
    </ligand>
</feature>
<dbReference type="RefSeq" id="WP_160778437.1">
    <property type="nucleotide sequence ID" value="NZ_BAAAZF010000001.1"/>
</dbReference>
<dbReference type="EC" id="4.1.1.37" evidence="3 7"/>
<dbReference type="InterPro" id="IPR006361">
    <property type="entry name" value="Uroporphyrinogen_deCO2ase_HemE"/>
</dbReference>
<dbReference type="GO" id="GO:0019353">
    <property type="term" value="P:protoporphyrinogen IX biosynthetic process from glutamate"/>
    <property type="evidence" value="ECO:0007669"/>
    <property type="project" value="TreeGrafter"/>
</dbReference>
<keyword evidence="7" id="KW-0963">Cytoplasm</keyword>
<dbReference type="AlphaFoldDB" id="A0A845B414"/>
<comment type="subcellular location">
    <subcellularLocation>
        <location evidence="7">Cytoplasm</location>
    </subcellularLocation>
</comment>
<evidence type="ECO:0000259" key="11">
    <source>
        <dbReference type="PROSITE" id="PS00907"/>
    </source>
</evidence>
<comment type="pathway">
    <text evidence="1 7 8">Porphyrin-containing compound metabolism; protoporphyrin-IX biosynthesis; coproporphyrinogen-III from 5-aminolevulinate: step 4/4.</text>
</comment>
<keyword evidence="6 7" id="KW-0627">Porphyrin biosynthesis</keyword>
<evidence type="ECO:0000256" key="1">
    <source>
        <dbReference type="ARBA" id="ARBA00004804"/>
    </source>
</evidence>
<dbReference type="SUPFAM" id="SSF51726">
    <property type="entry name" value="UROD/MetE-like"/>
    <property type="match status" value="1"/>
</dbReference>
<dbReference type="HAMAP" id="MF_00218">
    <property type="entry name" value="URO_D"/>
    <property type="match status" value="1"/>
</dbReference>
<feature type="binding site" evidence="7">
    <location>
        <begin position="23"/>
        <end position="27"/>
    </location>
    <ligand>
        <name>substrate</name>
    </ligand>
</feature>
<feature type="site" description="Transition state stabilizer" evidence="7">
    <location>
        <position position="73"/>
    </location>
</feature>
<comment type="catalytic activity">
    <reaction evidence="7 8">
        <text>uroporphyrinogen III + 4 H(+) = coproporphyrinogen III + 4 CO2</text>
        <dbReference type="Rhea" id="RHEA:19865"/>
        <dbReference type="ChEBI" id="CHEBI:15378"/>
        <dbReference type="ChEBI" id="CHEBI:16526"/>
        <dbReference type="ChEBI" id="CHEBI:57308"/>
        <dbReference type="ChEBI" id="CHEBI:57309"/>
        <dbReference type="EC" id="4.1.1.37"/>
    </reaction>
</comment>
<name>A0A845B414_9SPHN</name>
<reference evidence="13 14" key="1">
    <citation type="submission" date="2019-12" db="EMBL/GenBank/DDBJ databases">
        <title>Genomic-based taxomic classification of the family Erythrobacteraceae.</title>
        <authorList>
            <person name="Xu L."/>
        </authorList>
    </citation>
    <scope>NUCLEOTIDE SEQUENCE [LARGE SCALE GENOMIC DNA]</scope>
    <source>
        <strain evidence="13 14">JCM 16677</strain>
    </source>
</reference>
<keyword evidence="14" id="KW-1185">Reference proteome</keyword>
<dbReference type="PANTHER" id="PTHR21091:SF169">
    <property type="entry name" value="UROPORPHYRINOGEN DECARBOXYLASE"/>
    <property type="match status" value="1"/>
</dbReference>
<comment type="function">
    <text evidence="7">Catalyzes the decarboxylation of four acetate groups of uroporphyrinogen-III to yield coproporphyrinogen-III.</text>
</comment>
<dbReference type="PROSITE" id="PS00906">
    <property type="entry name" value="UROD_1"/>
    <property type="match status" value="1"/>
</dbReference>
<comment type="caution">
    <text evidence="7">Lacks conserved residue(s) required for the propagation of feature annotation.</text>
</comment>
<dbReference type="Gene3D" id="3.20.20.210">
    <property type="match status" value="1"/>
</dbReference>
<feature type="binding site" evidence="7">
    <location>
        <position position="318"/>
    </location>
    <ligand>
        <name>substrate</name>
    </ligand>
</feature>
<feature type="binding site" evidence="7">
    <location>
        <position position="202"/>
    </location>
    <ligand>
        <name>substrate</name>
    </ligand>
</feature>
<evidence type="ECO:0000313" key="13">
    <source>
        <dbReference type="EMBL" id="MXP33708.1"/>
    </source>
</evidence>
<dbReference type="PROSITE" id="PS00907">
    <property type="entry name" value="UROD_2"/>
    <property type="match status" value="1"/>
</dbReference>
<comment type="subunit">
    <text evidence="7">Homodimer.</text>
</comment>
<evidence type="ECO:0000256" key="4">
    <source>
        <dbReference type="ARBA" id="ARBA00022793"/>
    </source>
</evidence>
<evidence type="ECO:0000256" key="5">
    <source>
        <dbReference type="ARBA" id="ARBA00023239"/>
    </source>
</evidence>
<feature type="domain" description="Uroporphyrinogen decarboxylase (URO-D)" evidence="10">
    <location>
        <begin position="18"/>
        <end position="27"/>
    </location>
</feature>
<proteinExistence type="inferred from homology"/>
<accession>A0A845B414</accession>
<dbReference type="UniPathway" id="UPA00251">
    <property type="reaction ID" value="UER00321"/>
</dbReference>
<dbReference type="EMBL" id="WTYE01000001">
    <property type="protein sequence ID" value="MXP33708.1"/>
    <property type="molecule type" value="Genomic_DNA"/>
</dbReference>